<dbReference type="PANTHER" id="PTHR38420">
    <property type="entry name" value="AP-4-A PHOSPHORYLASE II"/>
    <property type="match status" value="1"/>
</dbReference>
<feature type="domain" description="Ap4A phosphorylase 1/2 N-terminal" evidence="3">
    <location>
        <begin position="28"/>
        <end position="187"/>
    </location>
</feature>
<dbReference type="InterPro" id="IPR043171">
    <property type="entry name" value="Ap4A_phos1/2-like"/>
</dbReference>
<evidence type="ECO:0000256" key="1">
    <source>
        <dbReference type="SAM" id="MobiDB-lite"/>
    </source>
</evidence>
<keyword evidence="5" id="KW-1185">Reference proteome</keyword>
<dbReference type="PANTHER" id="PTHR38420:SF1">
    <property type="entry name" value="PUTATIVE (AFU_ORTHOLOGUE AFUA_5G14690)-RELATED"/>
    <property type="match status" value="1"/>
</dbReference>
<feature type="domain" description="ATP adenylyltransferase C-terminal" evidence="2">
    <location>
        <begin position="260"/>
        <end position="398"/>
    </location>
</feature>
<dbReference type="SUPFAM" id="SSF54197">
    <property type="entry name" value="HIT-like"/>
    <property type="match status" value="1"/>
</dbReference>
<dbReference type="Proteomes" id="UP000274922">
    <property type="component" value="Unassembled WGS sequence"/>
</dbReference>
<dbReference type="Gene3D" id="3.30.428.70">
    <property type="match status" value="1"/>
</dbReference>
<evidence type="ECO:0000313" key="5">
    <source>
        <dbReference type="Proteomes" id="UP000274922"/>
    </source>
</evidence>
<dbReference type="InterPro" id="IPR009163">
    <property type="entry name" value="Ap4A_phos1/2"/>
</dbReference>
<proteinExistence type="predicted"/>
<dbReference type="InterPro" id="IPR036265">
    <property type="entry name" value="HIT-like_sf"/>
</dbReference>
<dbReference type="InterPro" id="IPR045759">
    <property type="entry name" value="Ap4A_phos1/2_N"/>
</dbReference>
<dbReference type="GO" id="GO:0005524">
    <property type="term" value="F:ATP binding"/>
    <property type="evidence" value="ECO:0007669"/>
    <property type="project" value="InterPro"/>
</dbReference>
<organism evidence="4 5">
    <name type="scientific">Caulochytrium protostelioides</name>
    <dbReference type="NCBI Taxonomy" id="1555241"/>
    <lineage>
        <taxon>Eukaryota</taxon>
        <taxon>Fungi</taxon>
        <taxon>Fungi incertae sedis</taxon>
        <taxon>Chytridiomycota</taxon>
        <taxon>Chytridiomycota incertae sedis</taxon>
        <taxon>Chytridiomycetes</taxon>
        <taxon>Caulochytriales</taxon>
        <taxon>Caulochytriaceae</taxon>
        <taxon>Caulochytrium</taxon>
    </lineage>
</organism>
<dbReference type="InterPro" id="IPR019200">
    <property type="entry name" value="ATP_adenylylTrfase_C"/>
</dbReference>
<dbReference type="GO" id="GO:0003877">
    <property type="term" value="F:ATP:ADP adenylyltransferase activity"/>
    <property type="evidence" value="ECO:0007669"/>
    <property type="project" value="InterPro"/>
</dbReference>
<accession>A0A4P9X6S5</accession>
<dbReference type="GO" id="GO:0009117">
    <property type="term" value="P:nucleotide metabolic process"/>
    <property type="evidence" value="ECO:0007669"/>
    <property type="project" value="InterPro"/>
</dbReference>
<dbReference type="OrthoDB" id="10267950at2759"/>
<sequence>MAGAMDLASSTSTPATDGSTMAAQVTPALRQQIRDVTQRARAAGAVLFYPSTATWHPAATTATATAPRFQVRLCPSLGSKPVGGFTAQSRPGETPSPFLPPDPASLVASFDEWNLVLNKYCVTPGHVLLTRSTYATQGEPLSSAALRLVTQLLALWPREGDAVAFYNAGWRSGASVLHQHVQIMPFLAGDTADDRHLAADAPWATAPSNGATTPSDAAIPSTALPLLQWIAHGLTHDAAAAAAWSRAATATTPAPITFATLPFVHRVVRLPGPCDGATTPPPPAATLDLGAAYAAAVAGITADVDAYVAALARALPPPAALPAWAQARRAGEALSYNVVMTRHVLLVAPRRASHTRAPHRFGVNALGFAGMLLGKEPAACATLASLGIFRVLTEVGVPTAIETELAELQATPSAVTLPPETDGCGGAARRESATHHAP</sequence>
<evidence type="ECO:0000259" key="2">
    <source>
        <dbReference type="Pfam" id="PF09830"/>
    </source>
</evidence>
<evidence type="ECO:0000259" key="3">
    <source>
        <dbReference type="Pfam" id="PF19327"/>
    </source>
</evidence>
<feature type="region of interest" description="Disordered" evidence="1">
    <location>
        <begin position="411"/>
        <end position="438"/>
    </location>
</feature>
<reference evidence="5" key="1">
    <citation type="journal article" date="2018" name="Nat. Microbiol.">
        <title>Leveraging single-cell genomics to expand the fungal tree of life.</title>
        <authorList>
            <person name="Ahrendt S.R."/>
            <person name="Quandt C.A."/>
            <person name="Ciobanu D."/>
            <person name="Clum A."/>
            <person name="Salamov A."/>
            <person name="Andreopoulos B."/>
            <person name="Cheng J.F."/>
            <person name="Woyke T."/>
            <person name="Pelin A."/>
            <person name="Henrissat B."/>
            <person name="Reynolds N.K."/>
            <person name="Benny G.L."/>
            <person name="Smith M.E."/>
            <person name="James T.Y."/>
            <person name="Grigoriev I.V."/>
        </authorList>
    </citation>
    <scope>NUCLEOTIDE SEQUENCE [LARGE SCALE GENOMIC DNA]</scope>
    <source>
        <strain evidence="5">ATCC 52028</strain>
    </source>
</reference>
<dbReference type="AlphaFoldDB" id="A0A4P9X6S5"/>
<feature type="compositionally biased region" description="Basic and acidic residues" evidence="1">
    <location>
        <begin position="428"/>
        <end position="438"/>
    </location>
</feature>
<dbReference type="STRING" id="1555241.A0A4P9X6S5"/>
<feature type="region of interest" description="Disordered" evidence="1">
    <location>
        <begin position="1"/>
        <end position="23"/>
    </location>
</feature>
<dbReference type="Pfam" id="PF09830">
    <property type="entry name" value="ATP_transf"/>
    <property type="match status" value="1"/>
</dbReference>
<name>A0A4P9X6S5_9FUNG</name>
<gene>
    <name evidence="4" type="ORF">CXG81DRAFT_19220</name>
</gene>
<dbReference type="EMBL" id="ML014193">
    <property type="protein sequence ID" value="RKP00907.1"/>
    <property type="molecule type" value="Genomic_DNA"/>
</dbReference>
<evidence type="ECO:0000313" key="4">
    <source>
        <dbReference type="EMBL" id="RKP00907.1"/>
    </source>
</evidence>
<dbReference type="Pfam" id="PF19327">
    <property type="entry name" value="Ap4A_phos_N"/>
    <property type="match status" value="1"/>
</dbReference>
<feature type="compositionally biased region" description="Polar residues" evidence="1">
    <location>
        <begin position="8"/>
        <end position="23"/>
    </location>
</feature>
<protein>
    <submittedName>
        <fullName evidence="4">Uncharacterized protein</fullName>
    </submittedName>
</protein>